<accession>A0A164B370</accession>
<name>A0A164B370_9BRAD</name>
<organism evidence="1 2">
    <name type="scientific">Tardiphaga robiniae</name>
    <dbReference type="NCBI Taxonomy" id="943830"/>
    <lineage>
        <taxon>Bacteria</taxon>
        <taxon>Pseudomonadati</taxon>
        <taxon>Pseudomonadota</taxon>
        <taxon>Alphaproteobacteria</taxon>
        <taxon>Hyphomicrobiales</taxon>
        <taxon>Nitrobacteraceae</taxon>
        <taxon>Tardiphaga</taxon>
    </lineage>
</organism>
<proteinExistence type="predicted"/>
<protein>
    <submittedName>
        <fullName evidence="1">Uncharacterized protein</fullName>
    </submittedName>
</protein>
<comment type="caution">
    <text evidence="1">The sequence shown here is derived from an EMBL/GenBank/DDBJ whole genome shotgun (WGS) entry which is preliminary data.</text>
</comment>
<dbReference type="EMBL" id="LVYV01000001">
    <property type="protein sequence ID" value="KZD25695.1"/>
    <property type="molecule type" value="Genomic_DNA"/>
</dbReference>
<sequence length="193" mass="20836">MWVGTILSAATFLTLIWVVFAPQRAGDNLSSPEQTANASETSIASAIDPSAIRAIGFRHPGTGDPIYFLSIQETTLFFPGLRVRVLCPRYGTGETIVETNGTITAVNAAARTWVKFGFWAVKGRQLLRINDSGLPNDVPAGLRNLVPHLNEILQAGSEMCPMPSPVVETALKFLSIAARDYARNAKELGVKLP</sequence>
<keyword evidence="2" id="KW-1185">Reference proteome</keyword>
<dbReference type="AlphaFoldDB" id="A0A164B370"/>
<evidence type="ECO:0000313" key="2">
    <source>
        <dbReference type="Proteomes" id="UP000076574"/>
    </source>
</evidence>
<reference evidence="1 2" key="1">
    <citation type="submission" date="2016-03" db="EMBL/GenBank/DDBJ databases">
        <title>Microsymbionts genomes from the relict species Vavilovia formosa (Stev.) Fed.</title>
        <authorList>
            <person name="Kopat V."/>
            <person name="Chirak E."/>
            <person name="Kimeklis A."/>
            <person name="Andronov E."/>
        </authorList>
    </citation>
    <scope>NUCLEOTIDE SEQUENCE [LARGE SCALE GENOMIC DNA]</scope>
    <source>
        <strain evidence="1 2">Vaf07</strain>
    </source>
</reference>
<gene>
    <name evidence="1" type="ORF">A4A58_04680</name>
</gene>
<evidence type="ECO:0000313" key="1">
    <source>
        <dbReference type="EMBL" id="KZD25695.1"/>
    </source>
</evidence>
<dbReference type="Proteomes" id="UP000076574">
    <property type="component" value="Unassembled WGS sequence"/>
</dbReference>